<keyword evidence="4" id="KW-1185">Reference proteome</keyword>
<keyword evidence="1" id="KW-0812">Transmembrane</keyword>
<dbReference type="RefSeq" id="WP_058900007.1">
    <property type="nucleotide sequence ID" value="NZ_CP013068.1"/>
</dbReference>
<feature type="transmembrane region" description="Helical" evidence="1">
    <location>
        <begin position="99"/>
        <end position="115"/>
    </location>
</feature>
<reference evidence="3 4" key="1">
    <citation type="submission" date="2015-10" db="EMBL/GenBank/DDBJ databases">
        <title>The world's first case of liver abscess caused by Pannonibacter phragmitetus.</title>
        <authorList>
            <person name="Ming D."/>
            <person name="Wang M."/>
            <person name="Zhou Y."/>
            <person name="Jiang T."/>
            <person name="Hu S."/>
        </authorList>
    </citation>
    <scope>NUCLEOTIDE SEQUENCE [LARGE SCALE GENOMIC DNA]</scope>
    <source>
        <strain evidence="3 4">31801</strain>
    </source>
</reference>
<dbReference type="Pfam" id="PF07331">
    <property type="entry name" value="TctB"/>
    <property type="match status" value="1"/>
</dbReference>
<feature type="domain" description="DUF1468" evidence="2">
    <location>
        <begin position="12"/>
        <end position="172"/>
    </location>
</feature>
<dbReference type="EMBL" id="CP013068">
    <property type="protein sequence ID" value="ALV29084.1"/>
    <property type="molecule type" value="Genomic_DNA"/>
</dbReference>
<dbReference type="KEGG" id="pphr:APZ00_20250"/>
<proteinExistence type="predicted"/>
<protein>
    <recommendedName>
        <fullName evidence="2">DUF1468 domain-containing protein</fullName>
    </recommendedName>
</protein>
<dbReference type="STRING" id="121719.APZ00_20250"/>
<sequence>MSLGRNKDVLTGVCMLCAGLAFFYMTAGLPRRGTVDAAFVPYALSIGMILLGAIHLVLSLRAKGALAPEDCADENPAIRAAASDEEGGGQAAGRARPDYLTVGVSLALIAVFIALMRPLGFAISAAFYLFLQFSLLSPAGRPRPHFMHAALAIGISLTICVVFRQGFNLMLPAGPLARLMP</sequence>
<feature type="transmembrane region" description="Helical" evidence="1">
    <location>
        <begin position="146"/>
        <end position="167"/>
    </location>
</feature>
<name>A0A0U3PNJ6_9HYPH</name>
<gene>
    <name evidence="3" type="ORF">APZ00_20250</name>
</gene>
<feature type="transmembrane region" description="Helical" evidence="1">
    <location>
        <begin position="39"/>
        <end position="58"/>
    </location>
</feature>
<feature type="transmembrane region" description="Helical" evidence="1">
    <location>
        <begin position="9"/>
        <end position="27"/>
    </location>
</feature>
<organism evidence="3 4">
    <name type="scientific">Pannonibacter phragmitetus</name>
    <dbReference type="NCBI Taxonomy" id="121719"/>
    <lineage>
        <taxon>Bacteria</taxon>
        <taxon>Pseudomonadati</taxon>
        <taxon>Pseudomonadota</taxon>
        <taxon>Alphaproteobacteria</taxon>
        <taxon>Hyphomicrobiales</taxon>
        <taxon>Stappiaceae</taxon>
        <taxon>Pannonibacter</taxon>
    </lineage>
</organism>
<evidence type="ECO:0000313" key="3">
    <source>
        <dbReference type="EMBL" id="ALV29084.1"/>
    </source>
</evidence>
<evidence type="ECO:0000256" key="1">
    <source>
        <dbReference type="SAM" id="Phobius"/>
    </source>
</evidence>
<dbReference type="InterPro" id="IPR009936">
    <property type="entry name" value="DUF1468"/>
</dbReference>
<keyword evidence="1" id="KW-0472">Membrane</keyword>
<evidence type="ECO:0000259" key="2">
    <source>
        <dbReference type="Pfam" id="PF07331"/>
    </source>
</evidence>
<accession>A0A0U3PNJ6</accession>
<dbReference type="AlphaFoldDB" id="A0A0U3PNJ6"/>
<evidence type="ECO:0000313" key="4">
    <source>
        <dbReference type="Proteomes" id="UP000064921"/>
    </source>
</evidence>
<dbReference type="Proteomes" id="UP000064921">
    <property type="component" value="Chromosome"/>
</dbReference>
<keyword evidence="1" id="KW-1133">Transmembrane helix</keyword>